<dbReference type="Proteomes" id="UP000692954">
    <property type="component" value="Unassembled WGS sequence"/>
</dbReference>
<organism evidence="1 2">
    <name type="scientific">Paramecium sonneborni</name>
    <dbReference type="NCBI Taxonomy" id="65129"/>
    <lineage>
        <taxon>Eukaryota</taxon>
        <taxon>Sar</taxon>
        <taxon>Alveolata</taxon>
        <taxon>Ciliophora</taxon>
        <taxon>Intramacronucleata</taxon>
        <taxon>Oligohymenophorea</taxon>
        <taxon>Peniculida</taxon>
        <taxon>Parameciidae</taxon>
        <taxon>Paramecium</taxon>
    </lineage>
</organism>
<reference evidence="1" key="1">
    <citation type="submission" date="2021-01" db="EMBL/GenBank/DDBJ databases">
        <authorList>
            <consortium name="Genoscope - CEA"/>
            <person name="William W."/>
        </authorList>
    </citation>
    <scope>NUCLEOTIDE SEQUENCE</scope>
</reference>
<dbReference type="AlphaFoldDB" id="A0A8S1P409"/>
<comment type="caution">
    <text evidence="1">The sequence shown here is derived from an EMBL/GenBank/DDBJ whole genome shotgun (WGS) entry which is preliminary data.</text>
</comment>
<sequence>MQNFNNVIDYLKGEVLIEKRNGKRKDKNIKLRQLN</sequence>
<dbReference type="EMBL" id="CAJJDN010000068">
    <property type="protein sequence ID" value="CAD8097585.1"/>
    <property type="molecule type" value="Genomic_DNA"/>
</dbReference>
<evidence type="ECO:0000313" key="2">
    <source>
        <dbReference type="Proteomes" id="UP000692954"/>
    </source>
</evidence>
<name>A0A8S1P409_9CILI</name>
<gene>
    <name evidence="1" type="ORF">PSON_ATCC_30995.1.T0680224</name>
</gene>
<accession>A0A8S1P409</accession>
<evidence type="ECO:0000313" key="1">
    <source>
        <dbReference type="EMBL" id="CAD8097585.1"/>
    </source>
</evidence>
<keyword evidence="2" id="KW-1185">Reference proteome</keyword>
<protein>
    <submittedName>
        <fullName evidence="1">Uncharacterized protein</fullName>
    </submittedName>
</protein>
<proteinExistence type="predicted"/>